<dbReference type="Pfam" id="PF04166">
    <property type="entry name" value="PdxA"/>
    <property type="match status" value="1"/>
</dbReference>
<dbReference type="NCBIfam" id="TIGR00557">
    <property type="entry name" value="pdxA"/>
    <property type="match status" value="1"/>
</dbReference>
<feature type="domain" description="Four-carbon acid sugar kinase N-terminal" evidence="11">
    <location>
        <begin position="11"/>
        <end position="209"/>
    </location>
</feature>
<dbReference type="SUPFAM" id="SSF142764">
    <property type="entry name" value="YgbK-like"/>
    <property type="match status" value="1"/>
</dbReference>
<dbReference type="Gene3D" id="3.40.980.20">
    <property type="entry name" value="Four-carbon acid sugar kinase, nucleotide binding domain"/>
    <property type="match status" value="1"/>
</dbReference>
<keyword evidence="10" id="KW-0119">Carbohydrate metabolism</keyword>
<keyword evidence="6" id="KW-0418">Kinase</keyword>
<evidence type="ECO:0000256" key="5">
    <source>
        <dbReference type="ARBA" id="ARBA00022741"/>
    </source>
</evidence>
<evidence type="ECO:0000256" key="3">
    <source>
        <dbReference type="ARBA" id="ARBA00022679"/>
    </source>
</evidence>
<dbReference type="InterPro" id="IPR005255">
    <property type="entry name" value="PdxA_fam"/>
</dbReference>
<dbReference type="OrthoDB" id="9801783at2"/>
<dbReference type="GO" id="GO:0051287">
    <property type="term" value="F:NAD binding"/>
    <property type="evidence" value="ECO:0007669"/>
    <property type="project" value="InterPro"/>
</dbReference>
<comment type="similarity">
    <text evidence="2">Belongs to the PdxA family. PdxA2 subfamily.</text>
</comment>
<dbReference type="InterPro" id="IPR042213">
    <property type="entry name" value="NBD_C_sf"/>
</dbReference>
<dbReference type="Pfam" id="PF07005">
    <property type="entry name" value="SBD_N"/>
    <property type="match status" value="1"/>
</dbReference>
<accession>A0A4R7W1Z6</accession>
<keyword evidence="14" id="KW-1185">Reference proteome</keyword>
<sequence>MISDDRVALHAVADDLSGAAEVASLLTTRSGSATLVLAGQPRGAVCVTDLDARHLPAEEVSARVLAAVSATPGARVLVKIDSLLRGPLAALVGAVGPVVVAPALPALDRVVAGGVVTVDGRPLAEVPAWAAEARQAPTTVAAALSPLRTTVIPLATIRSPELPAALRAAVAAGLVPVCDATTDTDLDAIVVAAPDGVALAGSGGVAAALGRAMALPHAAEGDRPTTPHDEPLTDWDATAPDKALTRTLAASYPGHPLIVVGTAEAVAREQVRRLIAEGATEVTPGDADEQVIEALRGGAAVLRPTPGAAVDPTRSRAISASLATLAARVVAGTDTPLVLTGGETARRVLDALGVRALHPIDSVHHGAVRSRTDDGRLVVTRPGSFGGPDSLTSIVAALRGEWTHPTEGMSPMTSTNTPLIAVTMGDGAGVGPEVVVGALVEPRDDCRPVVVGDAARLRAAAGVLGLSPEIVTVERVADAEFTPGRINVIDLGLLPADLPWGTLSSVAGHAAYEYVRVAAELALAGDVQGICTAPLNKEALHAAGHRYPGHTEMLAHFCGIDEVSMMLSTPTVRVIHVTTHIGLVDAVNRIEPGLVERTVRRGHDALARAGIPNPRIGVCGINPHAGENGLFGYGEEEEKIVPAIEKLRADGIDARGPLPADTAFFVAGRGDYDLVVAMYHDQGHAPVKVLGIDAGVNITVGLPVIRTSVDHGTAFDIAGTGKVDVRSMIEALRQAAQMSPRPAGATS</sequence>
<evidence type="ECO:0000256" key="7">
    <source>
        <dbReference type="ARBA" id="ARBA00022840"/>
    </source>
</evidence>
<evidence type="ECO:0000256" key="8">
    <source>
        <dbReference type="ARBA" id="ARBA00023002"/>
    </source>
</evidence>
<reference evidence="13 14" key="1">
    <citation type="submission" date="2019-03" db="EMBL/GenBank/DDBJ databases">
        <title>Genomic Encyclopedia of Archaeal and Bacterial Type Strains, Phase II (KMG-II): from individual species to whole genera.</title>
        <authorList>
            <person name="Goeker M."/>
        </authorList>
    </citation>
    <scope>NUCLEOTIDE SEQUENCE [LARGE SCALE GENOMIC DNA]</scope>
    <source>
        <strain evidence="13 14">DSM 45499</strain>
    </source>
</reference>
<evidence type="ECO:0000259" key="12">
    <source>
        <dbReference type="Pfam" id="PF17042"/>
    </source>
</evidence>
<dbReference type="GO" id="GO:0016491">
    <property type="term" value="F:oxidoreductase activity"/>
    <property type="evidence" value="ECO:0007669"/>
    <property type="project" value="UniProtKB-KW"/>
</dbReference>
<evidence type="ECO:0000256" key="10">
    <source>
        <dbReference type="ARBA" id="ARBA00023277"/>
    </source>
</evidence>
<organism evidence="13 14">
    <name type="scientific">Actinophytocola oryzae</name>
    <dbReference type="NCBI Taxonomy" id="502181"/>
    <lineage>
        <taxon>Bacteria</taxon>
        <taxon>Bacillati</taxon>
        <taxon>Actinomycetota</taxon>
        <taxon>Actinomycetes</taxon>
        <taxon>Pseudonocardiales</taxon>
        <taxon>Pseudonocardiaceae</taxon>
    </lineage>
</organism>
<dbReference type="EMBL" id="SOCP01000002">
    <property type="protein sequence ID" value="TDV56596.1"/>
    <property type="molecule type" value="Genomic_DNA"/>
</dbReference>
<dbReference type="GO" id="GO:0005524">
    <property type="term" value="F:ATP binding"/>
    <property type="evidence" value="ECO:0007669"/>
    <property type="project" value="UniProtKB-KW"/>
</dbReference>
<comment type="similarity">
    <text evidence="1">Belongs to the four-carbon acid sugar kinase family.</text>
</comment>
<feature type="domain" description="Four-carbon acid sugar kinase nucleotide binding" evidence="12">
    <location>
        <begin position="257"/>
        <end position="391"/>
    </location>
</feature>
<evidence type="ECO:0000259" key="11">
    <source>
        <dbReference type="Pfam" id="PF07005"/>
    </source>
</evidence>
<keyword evidence="7" id="KW-0067">ATP-binding</keyword>
<keyword evidence="5" id="KW-0547">Nucleotide-binding</keyword>
<dbReference type="InterPro" id="IPR031475">
    <property type="entry name" value="NBD_C"/>
</dbReference>
<keyword evidence="8" id="KW-0560">Oxidoreductase</keyword>
<evidence type="ECO:0000256" key="1">
    <source>
        <dbReference type="ARBA" id="ARBA00005715"/>
    </source>
</evidence>
<dbReference type="SUPFAM" id="SSF53659">
    <property type="entry name" value="Isocitrate/Isopropylmalate dehydrogenase-like"/>
    <property type="match status" value="1"/>
</dbReference>
<dbReference type="Proteomes" id="UP000294927">
    <property type="component" value="Unassembled WGS sequence"/>
</dbReference>
<gene>
    <name evidence="13" type="ORF">CLV71_102663</name>
</gene>
<name>A0A4R7W1Z6_9PSEU</name>
<keyword evidence="3" id="KW-0808">Transferase</keyword>
<dbReference type="Gene3D" id="3.40.718.10">
    <property type="entry name" value="Isopropylmalate Dehydrogenase"/>
    <property type="match status" value="1"/>
</dbReference>
<evidence type="ECO:0000256" key="2">
    <source>
        <dbReference type="ARBA" id="ARBA00009464"/>
    </source>
</evidence>
<dbReference type="GO" id="GO:0046872">
    <property type="term" value="F:metal ion binding"/>
    <property type="evidence" value="ECO:0007669"/>
    <property type="project" value="UniProtKB-KW"/>
</dbReference>
<proteinExistence type="inferred from homology"/>
<keyword evidence="4" id="KW-0479">Metal-binding</keyword>
<keyword evidence="9" id="KW-0520">NAD</keyword>
<evidence type="ECO:0000313" key="13">
    <source>
        <dbReference type="EMBL" id="TDV56596.1"/>
    </source>
</evidence>
<evidence type="ECO:0000313" key="14">
    <source>
        <dbReference type="Proteomes" id="UP000294927"/>
    </source>
</evidence>
<evidence type="ECO:0000256" key="6">
    <source>
        <dbReference type="ARBA" id="ARBA00022777"/>
    </source>
</evidence>
<evidence type="ECO:0000256" key="9">
    <source>
        <dbReference type="ARBA" id="ARBA00023027"/>
    </source>
</evidence>
<dbReference type="PANTHER" id="PTHR30004">
    <property type="entry name" value="4-HYDROXYTHREONINE-4-PHOSPHATE DEHYDROGENASE"/>
    <property type="match status" value="1"/>
</dbReference>
<comment type="caution">
    <text evidence="13">The sequence shown here is derived from an EMBL/GenBank/DDBJ whole genome shotgun (WGS) entry which is preliminary data.</text>
</comment>
<evidence type="ECO:0000256" key="4">
    <source>
        <dbReference type="ARBA" id="ARBA00022723"/>
    </source>
</evidence>
<dbReference type="AlphaFoldDB" id="A0A4R7W1Z6"/>
<dbReference type="PANTHER" id="PTHR30004:SF6">
    <property type="entry name" value="D-THREONATE 4-PHOSPHATE DEHYDROGENASE"/>
    <property type="match status" value="1"/>
</dbReference>
<dbReference type="Gene3D" id="3.40.50.10840">
    <property type="entry name" value="Putative sugar-binding, N-terminal domain"/>
    <property type="match status" value="1"/>
</dbReference>
<dbReference type="Pfam" id="PF17042">
    <property type="entry name" value="NBD_C"/>
    <property type="match status" value="1"/>
</dbReference>
<dbReference type="InterPro" id="IPR037051">
    <property type="entry name" value="4-carb_acid_sugar_kinase_N_sf"/>
</dbReference>
<dbReference type="GO" id="GO:0016301">
    <property type="term" value="F:kinase activity"/>
    <property type="evidence" value="ECO:0007669"/>
    <property type="project" value="UniProtKB-KW"/>
</dbReference>
<protein>
    <submittedName>
        <fullName evidence="13">4-hydroxythreonine-4-phosphate dehydrogenase</fullName>
    </submittedName>
</protein>
<dbReference type="InterPro" id="IPR010737">
    <property type="entry name" value="4-carb_acid_sugar_kinase_N"/>
</dbReference>